<dbReference type="InterPro" id="IPR043128">
    <property type="entry name" value="Rev_trsase/Diguanyl_cyclase"/>
</dbReference>
<dbReference type="InterPro" id="IPR043502">
    <property type="entry name" value="DNA/RNA_pol_sf"/>
</dbReference>
<dbReference type="PANTHER" id="PTHR35046:SF9">
    <property type="entry name" value="RNA-DIRECTED DNA POLYMERASE"/>
    <property type="match status" value="1"/>
</dbReference>
<reference evidence="1" key="1">
    <citation type="submission" date="2018-05" db="EMBL/GenBank/DDBJ databases">
        <title>Draft genome of Mucuna pruriens seed.</title>
        <authorList>
            <person name="Nnadi N.E."/>
            <person name="Vos R."/>
            <person name="Hasami M.H."/>
            <person name="Devisetty U.K."/>
            <person name="Aguiy J.C."/>
        </authorList>
    </citation>
    <scope>NUCLEOTIDE SEQUENCE [LARGE SCALE GENOMIC DNA]</scope>
    <source>
        <strain evidence="1">JCA_2017</strain>
    </source>
</reference>
<accession>A0A371HJI8</accession>
<dbReference type="AlphaFoldDB" id="A0A371HJI8"/>
<dbReference type="OrthoDB" id="1436110at2759"/>
<dbReference type="STRING" id="157652.A0A371HJI8"/>
<keyword evidence="2" id="KW-1185">Reference proteome</keyword>
<protein>
    <recommendedName>
        <fullName evidence="3">Reverse transcriptase domain-containing protein</fullName>
    </recommendedName>
</protein>
<evidence type="ECO:0008006" key="3">
    <source>
        <dbReference type="Google" id="ProtNLM"/>
    </source>
</evidence>
<dbReference type="Proteomes" id="UP000257109">
    <property type="component" value="Unassembled WGS sequence"/>
</dbReference>
<sequence>MLEEFKDIFLKEMPHGLPSIREIKLYIDFVPGASLPNRPTYRENPEESKEIQKQVTQLLDKGLVRKRLSLYKRRMAHGGCLRTVDLLMLSRLDIDTLIPCLDDLLDVLHGACVFSKIDLRNGYPQICMKEGNERKTSFKTKLGLYK</sequence>
<name>A0A371HJI8_MUCPR</name>
<gene>
    <name evidence="1" type="ORF">CR513_13522</name>
</gene>
<dbReference type="EMBL" id="QJKJ01002423">
    <property type="protein sequence ID" value="RDY02963.1"/>
    <property type="molecule type" value="Genomic_DNA"/>
</dbReference>
<evidence type="ECO:0000313" key="1">
    <source>
        <dbReference type="EMBL" id="RDY02963.1"/>
    </source>
</evidence>
<dbReference type="PANTHER" id="PTHR35046">
    <property type="entry name" value="ZINC KNUCKLE (CCHC-TYPE) FAMILY PROTEIN"/>
    <property type="match status" value="1"/>
</dbReference>
<feature type="non-terminal residue" evidence="1">
    <location>
        <position position="1"/>
    </location>
</feature>
<dbReference type="Gene3D" id="3.30.70.270">
    <property type="match status" value="1"/>
</dbReference>
<proteinExistence type="predicted"/>
<organism evidence="1 2">
    <name type="scientific">Mucuna pruriens</name>
    <name type="common">Velvet bean</name>
    <name type="synonym">Dolichos pruriens</name>
    <dbReference type="NCBI Taxonomy" id="157652"/>
    <lineage>
        <taxon>Eukaryota</taxon>
        <taxon>Viridiplantae</taxon>
        <taxon>Streptophyta</taxon>
        <taxon>Embryophyta</taxon>
        <taxon>Tracheophyta</taxon>
        <taxon>Spermatophyta</taxon>
        <taxon>Magnoliopsida</taxon>
        <taxon>eudicotyledons</taxon>
        <taxon>Gunneridae</taxon>
        <taxon>Pentapetalae</taxon>
        <taxon>rosids</taxon>
        <taxon>fabids</taxon>
        <taxon>Fabales</taxon>
        <taxon>Fabaceae</taxon>
        <taxon>Papilionoideae</taxon>
        <taxon>50 kb inversion clade</taxon>
        <taxon>NPAAA clade</taxon>
        <taxon>indigoferoid/millettioid clade</taxon>
        <taxon>Phaseoleae</taxon>
        <taxon>Mucuna</taxon>
    </lineage>
</organism>
<dbReference type="Gene3D" id="3.10.10.10">
    <property type="entry name" value="HIV Type 1 Reverse Transcriptase, subunit A, domain 1"/>
    <property type="match status" value="1"/>
</dbReference>
<evidence type="ECO:0000313" key="2">
    <source>
        <dbReference type="Proteomes" id="UP000257109"/>
    </source>
</evidence>
<dbReference type="SUPFAM" id="SSF56672">
    <property type="entry name" value="DNA/RNA polymerases"/>
    <property type="match status" value="1"/>
</dbReference>
<comment type="caution">
    <text evidence="1">The sequence shown here is derived from an EMBL/GenBank/DDBJ whole genome shotgun (WGS) entry which is preliminary data.</text>
</comment>